<sequence length="192" mass="19831">MDNHHPHRRLGALTANSHGQPPRPAVAGRRLGALVLAAAATLTFSAACTEDSEAPAGNAAAAAAGGPEPKTLEGAKVAAQTVFDRFSGGDFAGAWEMYTSSGKQAISKDDYVKLNTACSRKGLAIQLTSARMEGTDRAVVIAKQLVAAQSYTMVYEADAWRLEPAKEGLTLYKLGADKAIAAQKKAGTCAGG</sequence>
<comment type="caution">
    <text evidence="2">The sequence shown here is derived from an EMBL/GenBank/DDBJ whole genome shotgun (WGS) entry which is preliminary data.</text>
</comment>
<protein>
    <recommendedName>
        <fullName evidence="3">Lipoprotein</fullName>
    </recommendedName>
</protein>
<accession>A0ABQ3WFX1</accession>
<gene>
    <name evidence="2" type="ORF">Aca07nite_23610</name>
</gene>
<feature type="region of interest" description="Disordered" evidence="1">
    <location>
        <begin position="1"/>
        <end position="26"/>
    </location>
</feature>
<reference evidence="2" key="1">
    <citation type="submission" date="2021-01" db="EMBL/GenBank/DDBJ databases">
        <title>Whole genome shotgun sequence of Actinoplanes capillaceus NBRC 16408.</title>
        <authorList>
            <person name="Komaki H."/>
            <person name="Tamura T."/>
        </authorList>
    </citation>
    <scope>NUCLEOTIDE SEQUENCE [LARGE SCALE GENOMIC DNA]</scope>
    <source>
        <strain evidence="2">NBRC 16408</strain>
    </source>
</reference>
<evidence type="ECO:0008006" key="3">
    <source>
        <dbReference type="Google" id="ProtNLM"/>
    </source>
</evidence>
<evidence type="ECO:0000256" key="1">
    <source>
        <dbReference type="SAM" id="MobiDB-lite"/>
    </source>
</evidence>
<proteinExistence type="predicted"/>
<dbReference type="RefSeq" id="WP_239140320.1">
    <property type="nucleotide sequence ID" value="NZ_BAAAGQ010000003.1"/>
</dbReference>
<evidence type="ECO:0000313" key="2">
    <source>
        <dbReference type="EMBL" id="GID45086.1"/>
    </source>
</evidence>
<name>A0ABQ3WFX1_9ACTN</name>
<dbReference type="EMBL" id="BOMF01000045">
    <property type="protein sequence ID" value="GID45086.1"/>
    <property type="molecule type" value="Genomic_DNA"/>
</dbReference>
<feature type="compositionally biased region" description="Basic residues" evidence="1">
    <location>
        <begin position="1"/>
        <end position="10"/>
    </location>
</feature>
<organism evidence="2">
    <name type="scientific">Actinoplanes campanulatus</name>
    <dbReference type="NCBI Taxonomy" id="113559"/>
    <lineage>
        <taxon>Bacteria</taxon>
        <taxon>Bacillati</taxon>
        <taxon>Actinomycetota</taxon>
        <taxon>Actinomycetes</taxon>
        <taxon>Micromonosporales</taxon>
        <taxon>Micromonosporaceae</taxon>
        <taxon>Actinoplanes</taxon>
    </lineage>
</organism>